<evidence type="ECO:0000313" key="13">
    <source>
        <dbReference type="Proteomes" id="UP000265080"/>
    </source>
</evidence>
<dbReference type="InterPro" id="IPR011084">
    <property type="entry name" value="DRMBL"/>
</dbReference>
<dbReference type="PROSITE" id="PS00028">
    <property type="entry name" value="ZINC_FINGER_C2H2_1"/>
    <property type="match status" value="1"/>
</dbReference>
<feature type="compositionally biased region" description="Polar residues" evidence="10">
    <location>
        <begin position="230"/>
        <end position="240"/>
    </location>
</feature>
<dbReference type="GO" id="GO:0008800">
    <property type="term" value="F:beta-lactamase activity"/>
    <property type="evidence" value="ECO:0007669"/>
    <property type="project" value="UniProtKB-EC"/>
</dbReference>
<dbReference type="STRING" id="161767.ENSAPEP00000023815"/>
<feature type="region of interest" description="Disordered" evidence="10">
    <location>
        <begin position="1"/>
        <end position="103"/>
    </location>
</feature>
<name>A0A3P8TE07_AMPPE</name>
<evidence type="ECO:0000256" key="3">
    <source>
        <dbReference type="ARBA" id="ARBA00010304"/>
    </source>
</evidence>
<feature type="region of interest" description="Disordered" evidence="10">
    <location>
        <begin position="453"/>
        <end position="496"/>
    </location>
</feature>
<keyword evidence="7" id="KW-0539">Nucleus</keyword>
<feature type="region of interest" description="Disordered" evidence="10">
    <location>
        <begin position="512"/>
        <end position="594"/>
    </location>
</feature>
<dbReference type="SMART" id="SM00849">
    <property type="entry name" value="Lactamase_B"/>
    <property type="match status" value="1"/>
</dbReference>
<dbReference type="InterPro" id="IPR013087">
    <property type="entry name" value="Znf_C2H2_type"/>
</dbReference>
<reference evidence="12 13" key="1">
    <citation type="submission" date="2018-03" db="EMBL/GenBank/DDBJ databases">
        <title>Finding Nemo's genes: A chromosome-scale reference assembly of the genome of the orange clownfish Amphiprion percula.</title>
        <authorList>
            <person name="Lehmann R."/>
        </authorList>
    </citation>
    <scope>NUCLEOTIDE SEQUENCE</scope>
</reference>
<feature type="compositionally biased region" description="Low complexity" evidence="10">
    <location>
        <begin position="458"/>
        <end position="475"/>
    </location>
</feature>
<comment type="similarity">
    <text evidence="3">Belongs to the DNA repair metallo-beta-lactamase (DRMBL) family.</text>
</comment>
<feature type="compositionally biased region" description="Polar residues" evidence="10">
    <location>
        <begin position="388"/>
        <end position="400"/>
    </location>
</feature>
<dbReference type="GO" id="GO:0036297">
    <property type="term" value="P:interstrand cross-link repair"/>
    <property type="evidence" value="ECO:0007669"/>
    <property type="project" value="TreeGrafter"/>
</dbReference>
<feature type="compositionally biased region" description="Basic residues" evidence="10">
    <location>
        <begin position="538"/>
        <end position="547"/>
    </location>
</feature>
<dbReference type="FunFam" id="3.60.15.10:FF:000010">
    <property type="entry name" value="DNA cross-link repair 1A"/>
    <property type="match status" value="1"/>
</dbReference>
<feature type="compositionally biased region" description="Basic residues" evidence="10">
    <location>
        <begin position="34"/>
        <end position="44"/>
    </location>
</feature>
<feature type="compositionally biased region" description="Basic and acidic residues" evidence="10">
    <location>
        <begin position="275"/>
        <end position="293"/>
    </location>
</feature>
<sequence>MSQKDDSENDIWNYKPLGKKKKRRQSPNAAPSVTKRRCTARKTSKKDTSLPVKSHDENIKAAESGDCSAVGQTDDYSCLDVHDLTSEPSPTEETSQSDNAAEGSSSGDFCPICQMPFFILVVQTSRWHVAECLDTPRDTCKECPDGLRCSSTIPNHYKKFNHTLLAHSRANSDTAIFSLSQQVESSGDSSLSGVPQLLDNEGDGCMLETSQDSAFSLSASSSHSVSPQSNHTGTPQSKSANGLLLLRSPGPEDFKKKKGWLSSNKGRKSVSSSQESKKELLSTPVKEDGECVTKSEPSPFHGDAISYSPLSELPAETEADNNDCRKALFNNNNTFKNEDEDSRTLFSDSFSSDDELLAEFIENNLEPNNMPVNDPSSSNSQLGSISSLAPTNQLAASTVAESRVDSSGGRAAHGESNEISKTSIQSPQSIVLKRLRETLLSSDNLPLRNLNSSVQTEQQHTASPQPPSSQTSIVPRSQTMPPQRGQSKAGQASGLKQTDIGVFFGLKPLKEKEKPAQSGPDDLNNSSIPTAGENSGRGRQRRERQRRNRTDATAGASQATETVSSNNLVDGQGGAGRGGTRGWRRSRWNRGNAGGEAELPRHCPFYKKIPGTKFVIDAFRYGEIDGITAYFLTHFHSDHYGGLTKNSTFPIYCNRITGNLVKSKLKVAEQYVHILPMNTEVTVEGVRVILVDANHCPGAAMLLFFLPDGQTVLHTGDFRADPSMETYPELLSCRVQTLYLDTTYCSPEYTFPRQQEVINFAASTAFELVTLNPRTLVVCGSYSVGKEKVFLALAEVLGSKVCLSRDKYNTMCCLESEQIRERITTDWKAAQVHVLPMMQLSFNKLRDHLARFSQQYDQLVAFKPTGWTFSQQVESVEDIQPQISGNVSIYGIPYSEHSSFLEMKRFVQWLQPLKIIPTVNVGSWASRKAMEKCFREWMTETKAKL</sequence>
<dbReference type="OMA" id="FRFPIYC"/>
<evidence type="ECO:0000313" key="12">
    <source>
        <dbReference type="Ensembl" id="ENSAPEP00000023815.1"/>
    </source>
</evidence>
<feature type="compositionally biased region" description="Low complexity" evidence="10">
    <location>
        <begin position="216"/>
        <end position="229"/>
    </location>
</feature>
<dbReference type="GO" id="GO:0035312">
    <property type="term" value="F:5'-3' DNA exonuclease activity"/>
    <property type="evidence" value="ECO:0007669"/>
    <property type="project" value="TreeGrafter"/>
</dbReference>
<keyword evidence="6" id="KW-0234">DNA repair</keyword>
<protein>
    <recommendedName>
        <fullName evidence="8">DNA cross-link repair 1A protein</fullName>
        <ecNumber evidence="4">3.5.2.6</ecNumber>
    </recommendedName>
    <alternativeName>
        <fullName evidence="9">SNM1 homolog A</fullName>
    </alternativeName>
</protein>
<keyword evidence="5" id="KW-0227">DNA damage</keyword>
<evidence type="ECO:0000256" key="8">
    <source>
        <dbReference type="ARBA" id="ARBA00069609"/>
    </source>
</evidence>
<accession>A0A3P8TE07</accession>
<dbReference type="EC" id="3.5.2.6" evidence="4"/>
<dbReference type="AlphaFoldDB" id="A0A3P8TE07"/>
<organism evidence="12 13">
    <name type="scientific">Amphiprion percula</name>
    <name type="common">Orange clownfish</name>
    <name type="synonym">Lutjanus percula</name>
    <dbReference type="NCBI Taxonomy" id="161767"/>
    <lineage>
        <taxon>Eukaryota</taxon>
        <taxon>Metazoa</taxon>
        <taxon>Chordata</taxon>
        <taxon>Craniata</taxon>
        <taxon>Vertebrata</taxon>
        <taxon>Euteleostomi</taxon>
        <taxon>Actinopterygii</taxon>
        <taxon>Neopterygii</taxon>
        <taxon>Teleostei</taxon>
        <taxon>Neoteleostei</taxon>
        <taxon>Acanthomorphata</taxon>
        <taxon>Ovalentaria</taxon>
        <taxon>Pomacentridae</taxon>
        <taxon>Amphiprion</taxon>
    </lineage>
</organism>
<reference evidence="12" key="2">
    <citation type="submission" date="2025-08" db="UniProtKB">
        <authorList>
            <consortium name="Ensembl"/>
        </authorList>
    </citation>
    <scope>IDENTIFICATION</scope>
</reference>
<feature type="domain" description="C2H2-type" evidence="11">
    <location>
        <begin position="140"/>
        <end position="162"/>
    </location>
</feature>
<dbReference type="GO" id="GO:0005634">
    <property type="term" value="C:nucleus"/>
    <property type="evidence" value="ECO:0007669"/>
    <property type="project" value="UniProtKB-SubCell"/>
</dbReference>
<comment type="subcellular location">
    <subcellularLocation>
        <location evidence="2">Nucleus</location>
    </subcellularLocation>
</comment>
<evidence type="ECO:0000256" key="5">
    <source>
        <dbReference type="ARBA" id="ARBA00022763"/>
    </source>
</evidence>
<feature type="compositionally biased region" description="Gly residues" evidence="10">
    <location>
        <begin position="571"/>
        <end position="581"/>
    </location>
</feature>
<dbReference type="GO" id="GO:0006303">
    <property type="term" value="P:double-strand break repair via nonhomologous end joining"/>
    <property type="evidence" value="ECO:0007669"/>
    <property type="project" value="TreeGrafter"/>
</dbReference>
<feature type="compositionally biased region" description="Basic and acidic residues" evidence="10">
    <location>
        <begin position="45"/>
        <end position="60"/>
    </location>
</feature>
<feature type="compositionally biased region" description="Low complexity" evidence="10">
    <location>
        <begin position="376"/>
        <end position="387"/>
    </location>
</feature>
<dbReference type="InterPro" id="IPR036866">
    <property type="entry name" value="RibonucZ/Hydroxyglut_hydro"/>
</dbReference>
<evidence type="ECO:0000256" key="10">
    <source>
        <dbReference type="SAM" id="MobiDB-lite"/>
    </source>
</evidence>
<dbReference type="Proteomes" id="UP000265080">
    <property type="component" value="Chromosome 19"/>
</dbReference>
<dbReference type="Ensembl" id="ENSAPET00000024444.1">
    <property type="protein sequence ID" value="ENSAPEP00000023815.1"/>
    <property type="gene ID" value="ENSAPEG00000016954.1"/>
</dbReference>
<dbReference type="PANTHER" id="PTHR23240:SF6">
    <property type="entry name" value="DNA CROSS-LINK REPAIR 1A PROTEIN"/>
    <property type="match status" value="1"/>
</dbReference>
<dbReference type="Pfam" id="PF07522">
    <property type="entry name" value="DRMBL"/>
    <property type="match status" value="1"/>
</dbReference>
<dbReference type="GO" id="GO:0003684">
    <property type="term" value="F:damaged DNA binding"/>
    <property type="evidence" value="ECO:0007669"/>
    <property type="project" value="TreeGrafter"/>
</dbReference>
<keyword evidence="13" id="KW-1185">Reference proteome</keyword>
<dbReference type="GeneTree" id="ENSGT00940000158766"/>
<dbReference type="SUPFAM" id="SSF56281">
    <property type="entry name" value="Metallo-hydrolase/oxidoreductase"/>
    <property type="match status" value="1"/>
</dbReference>
<feature type="compositionally biased region" description="Polar residues" evidence="10">
    <location>
        <begin position="555"/>
        <end position="569"/>
    </location>
</feature>
<feature type="compositionally biased region" description="Polar residues" evidence="10">
    <location>
        <begin position="476"/>
        <end position="496"/>
    </location>
</feature>
<dbReference type="PANTHER" id="PTHR23240">
    <property type="entry name" value="DNA CROSS-LINK REPAIR PROTEIN PSO2/SNM1-RELATED"/>
    <property type="match status" value="1"/>
</dbReference>
<comment type="catalytic activity">
    <reaction evidence="1">
        <text>a beta-lactam + H2O = a substituted beta-amino acid</text>
        <dbReference type="Rhea" id="RHEA:20401"/>
        <dbReference type="ChEBI" id="CHEBI:15377"/>
        <dbReference type="ChEBI" id="CHEBI:35627"/>
        <dbReference type="ChEBI" id="CHEBI:140347"/>
        <dbReference type="EC" id="3.5.2.6"/>
    </reaction>
</comment>
<evidence type="ECO:0000259" key="11">
    <source>
        <dbReference type="PROSITE" id="PS00028"/>
    </source>
</evidence>
<evidence type="ECO:0000256" key="9">
    <source>
        <dbReference type="ARBA" id="ARBA00078423"/>
    </source>
</evidence>
<evidence type="ECO:0000256" key="4">
    <source>
        <dbReference type="ARBA" id="ARBA00012865"/>
    </source>
</evidence>
<evidence type="ECO:0000256" key="7">
    <source>
        <dbReference type="ARBA" id="ARBA00023242"/>
    </source>
</evidence>
<dbReference type="InterPro" id="IPR001279">
    <property type="entry name" value="Metallo-B-lactamas"/>
</dbReference>
<proteinExistence type="inferred from homology"/>
<feature type="region of interest" description="Disordered" evidence="10">
    <location>
        <begin position="365"/>
        <end position="425"/>
    </location>
</feature>
<evidence type="ECO:0000256" key="2">
    <source>
        <dbReference type="ARBA" id="ARBA00004123"/>
    </source>
</evidence>
<reference evidence="12" key="3">
    <citation type="submission" date="2025-09" db="UniProtKB">
        <authorList>
            <consortium name="Ensembl"/>
        </authorList>
    </citation>
    <scope>IDENTIFICATION</scope>
</reference>
<feature type="region of interest" description="Disordered" evidence="10">
    <location>
        <begin position="216"/>
        <end position="307"/>
    </location>
</feature>
<dbReference type="Gene3D" id="3.40.50.12650">
    <property type="match status" value="1"/>
</dbReference>
<dbReference type="Gene3D" id="3.60.15.10">
    <property type="entry name" value="Ribonuclease Z/Hydroxyacylglutathione hydrolase-like"/>
    <property type="match status" value="1"/>
</dbReference>
<dbReference type="FunFam" id="3.40.50.12650:FF:000001">
    <property type="entry name" value="DNA cross-link repair 1A"/>
    <property type="match status" value="1"/>
</dbReference>
<evidence type="ECO:0000256" key="6">
    <source>
        <dbReference type="ARBA" id="ARBA00023204"/>
    </source>
</evidence>
<evidence type="ECO:0000256" key="1">
    <source>
        <dbReference type="ARBA" id="ARBA00001526"/>
    </source>
</evidence>
<feature type="compositionally biased region" description="Polar residues" evidence="10">
    <location>
        <begin position="365"/>
        <end position="375"/>
    </location>
</feature>